<proteinExistence type="predicted"/>
<dbReference type="AlphaFoldDB" id="A0AB74DJ66"/>
<reference evidence="2 3" key="1">
    <citation type="submission" date="2018-11" db="EMBL/GenBank/DDBJ databases">
        <title>Species Designations Belie Phenotypic and Genotypic Heterogeneity in Oral Streptococci.</title>
        <authorList>
            <person name="Velsko I."/>
        </authorList>
    </citation>
    <scope>NUCLEOTIDE SEQUENCE [LARGE SCALE GENOMIC DNA]</scope>
    <source>
        <strain evidence="2 3">BCC16</strain>
    </source>
</reference>
<sequence>MITEYGKFLRKLRIDQGQILKTMAEKLGVSSAFLSAVENGKKKIPRTWEEKLVKEYKLDGEQLAELRRSQQDSQQLIEINLEMLTDAQKDTAFAFARSLERFDTQDLSKLAKFFNKNSEEVNDL</sequence>
<accession>A0AB74DJ66</accession>
<comment type="caution">
    <text evidence="2">The sequence shown here is derived from an EMBL/GenBank/DDBJ whole genome shotgun (WGS) entry which is preliminary data.</text>
</comment>
<evidence type="ECO:0000259" key="1">
    <source>
        <dbReference type="PROSITE" id="PS50943"/>
    </source>
</evidence>
<dbReference type="CDD" id="cd00093">
    <property type="entry name" value="HTH_XRE"/>
    <property type="match status" value="1"/>
</dbReference>
<dbReference type="Pfam" id="PF13560">
    <property type="entry name" value="HTH_31"/>
    <property type="match status" value="1"/>
</dbReference>
<dbReference type="SMART" id="SM00530">
    <property type="entry name" value="HTH_XRE"/>
    <property type="match status" value="1"/>
</dbReference>
<dbReference type="GO" id="GO:0003677">
    <property type="term" value="F:DNA binding"/>
    <property type="evidence" value="ECO:0007669"/>
    <property type="project" value="InterPro"/>
</dbReference>
<feature type="domain" description="HTH cro/C1-type" evidence="1">
    <location>
        <begin position="9"/>
        <end position="63"/>
    </location>
</feature>
<organism evidence="2 3">
    <name type="scientific">Streptococcus sanguinis</name>
    <dbReference type="NCBI Taxonomy" id="1305"/>
    <lineage>
        <taxon>Bacteria</taxon>
        <taxon>Bacillati</taxon>
        <taxon>Bacillota</taxon>
        <taxon>Bacilli</taxon>
        <taxon>Lactobacillales</taxon>
        <taxon>Streptococcaceae</taxon>
        <taxon>Streptococcus</taxon>
    </lineage>
</organism>
<dbReference type="Proteomes" id="UP000273966">
    <property type="component" value="Unassembled WGS sequence"/>
</dbReference>
<protein>
    <submittedName>
        <fullName evidence="2">Helix-turn-helix domain protein</fullName>
    </submittedName>
</protein>
<dbReference type="InterPro" id="IPR001387">
    <property type="entry name" value="Cro/C1-type_HTH"/>
</dbReference>
<dbReference type="PROSITE" id="PS50943">
    <property type="entry name" value="HTH_CROC1"/>
    <property type="match status" value="1"/>
</dbReference>
<dbReference type="EMBL" id="RJMT01000008">
    <property type="protein sequence ID" value="RSI30242.1"/>
    <property type="molecule type" value="Genomic_DNA"/>
</dbReference>
<name>A0AB74DJ66_STRSA</name>
<evidence type="ECO:0000313" key="2">
    <source>
        <dbReference type="EMBL" id="RSI30242.1"/>
    </source>
</evidence>
<dbReference type="InterPro" id="IPR010982">
    <property type="entry name" value="Lambda_DNA-bd_dom_sf"/>
</dbReference>
<gene>
    <name evidence="2" type="ORF">D8879_07810</name>
</gene>
<dbReference type="SUPFAM" id="SSF47413">
    <property type="entry name" value="lambda repressor-like DNA-binding domains"/>
    <property type="match status" value="1"/>
</dbReference>
<dbReference type="Gene3D" id="1.10.260.40">
    <property type="entry name" value="lambda repressor-like DNA-binding domains"/>
    <property type="match status" value="1"/>
</dbReference>
<evidence type="ECO:0000313" key="3">
    <source>
        <dbReference type="Proteomes" id="UP000273966"/>
    </source>
</evidence>